<name>A0A4Z0J9P4_9LACO</name>
<feature type="signal peptide" evidence="1">
    <location>
        <begin position="1"/>
        <end position="30"/>
    </location>
</feature>
<evidence type="ECO:0000256" key="1">
    <source>
        <dbReference type="SAM" id="SignalP"/>
    </source>
</evidence>
<sequence length="125" mass="13461">MVGKFKLKKKICLALLLGVFVIAGSFSVASNTGLFTNPKVGRIKSSVKPDVYVAYKMANKKVIFYRSLKSFGTKAGELSDAVTEAGEVLGVIEKVTTTKGIFYHLVAYELGGFEGIDGPKTISNF</sequence>
<organism evidence="2 3">
    <name type="scientific">Levilactobacillus suantsaiihabitans</name>
    <dbReference type="NCBI Taxonomy" id="2487722"/>
    <lineage>
        <taxon>Bacteria</taxon>
        <taxon>Bacillati</taxon>
        <taxon>Bacillota</taxon>
        <taxon>Bacilli</taxon>
        <taxon>Lactobacillales</taxon>
        <taxon>Lactobacillaceae</taxon>
        <taxon>Levilactobacillus</taxon>
    </lineage>
</organism>
<protein>
    <submittedName>
        <fullName evidence="2">Uncharacterized protein</fullName>
    </submittedName>
</protein>
<proteinExistence type="predicted"/>
<keyword evidence="1" id="KW-0732">Signal</keyword>
<keyword evidence="3" id="KW-1185">Reference proteome</keyword>
<feature type="chain" id="PRO_5038646619" evidence="1">
    <location>
        <begin position="31"/>
        <end position="125"/>
    </location>
</feature>
<dbReference type="AlphaFoldDB" id="A0A4Z0J9P4"/>
<dbReference type="Proteomes" id="UP000297348">
    <property type="component" value="Unassembled WGS sequence"/>
</dbReference>
<evidence type="ECO:0000313" key="2">
    <source>
        <dbReference type="EMBL" id="TGD18468.1"/>
    </source>
</evidence>
<comment type="caution">
    <text evidence="2">The sequence shown here is derived from an EMBL/GenBank/DDBJ whole genome shotgun (WGS) entry which is preliminary data.</text>
</comment>
<reference evidence="2 3" key="1">
    <citation type="submission" date="2018-10" db="EMBL/GenBank/DDBJ databases">
        <title>Lactobacillus sp. R7 and Lactobacillus sp. R19 isolated from fermented mustard green product of Taiwan.</title>
        <authorList>
            <person name="Lin S.-T."/>
        </authorList>
    </citation>
    <scope>NUCLEOTIDE SEQUENCE [LARGE SCALE GENOMIC DNA]</scope>
    <source>
        <strain evidence="2 3">BCRC 81129</strain>
    </source>
</reference>
<dbReference type="EMBL" id="RKLX01000012">
    <property type="protein sequence ID" value="TGD18468.1"/>
    <property type="molecule type" value="Genomic_DNA"/>
</dbReference>
<evidence type="ECO:0000313" key="3">
    <source>
        <dbReference type="Proteomes" id="UP000297348"/>
    </source>
</evidence>
<gene>
    <name evidence="2" type="ORF">EGT51_08295</name>
</gene>
<accession>A0A4Z0J9P4</accession>